<keyword evidence="9" id="KW-0479">Metal-binding</keyword>
<feature type="domain" description="Flavodoxin-like fold" evidence="20">
    <location>
        <begin position="7"/>
        <end position="214"/>
    </location>
</feature>
<comment type="cofactor">
    <cofactor evidence="1">
        <name>Zn(2+)</name>
        <dbReference type="ChEBI" id="CHEBI:29105"/>
    </cofactor>
</comment>
<evidence type="ECO:0000256" key="4">
    <source>
        <dbReference type="ARBA" id="ARBA00006252"/>
    </source>
</evidence>
<evidence type="ECO:0000256" key="15">
    <source>
        <dbReference type="ARBA" id="ARBA00066401"/>
    </source>
</evidence>
<keyword evidence="10" id="KW-0274">FAD</keyword>
<keyword evidence="22" id="KW-1185">Reference proteome</keyword>
<evidence type="ECO:0000256" key="7">
    <source>
        <dbReference type="ARBA" id="ARBA00022553"/>
    </source>
</evidence>
<keyword evidence="7" id="KW-0597">Phosphoprotein</keyword>
<sequence>FFSGTGKKVLIVYAHQEPKSFNGSLKNLADEVLSKQGCSVTISDLYAMDFKPAATRSDIIGELYNPDHFNYRVECFEAYKKGRLAKDVLEEQKKVLDANLVIFQFPVYWFSMPAIMKGWIDRVFIQGFSYGIPGFYDEGFLKDKKALLSLTTGGDEGMYLPTGANGDIKYLLWSMQHGMMHFCGFQVLAPNVCYGMDNVTEEKRKEMLDAWAHRLQKIWEEKPINCQPSGYF</sequence>
<evidence type="ECO:0000256" key="1">
    <source>
        <dbReference type="ARBA" id="ARBA00001947"/>
    </source>
</evidence>
<name>H3B1W2_LATCH</name>
<dbReference type="GO" id="GO:0046872">
    <property type="term" value="F:metal ion binding"/>
    <property type="evidence" value="ECO:0007669"/>
    <property type="project" value="UniProtKB-KW"/>
</dbReference>
<evidence type="ECO:0000256" key="14">
    <source>
        <dbReference type="ARBA" id="ARBA00054856"/>
    </source>
</evidence>
<organism evidence="21 22">
    <name type="scientific">Latimeria chalumnae</name>
    <name type="common">Coelacanth</name>
    <dbReference type="NCBI Taxonomy" id="7897"/>
    <lineage>
        <taxon>Eukaryota</taxon>
        <taxon>Metazoa</taxon>
        <taxon>Chordata</taxon>
        <taxon>Craniata</taxon>
        <taxon>Vertebrata</taxon>
        <taxon>Euteleostomi</taxon>
        <taxon>Coelacanthiformes</taxon>
        <taxon>Coelacanthidae</taxon>
        <taxon>Latimeria</taxon>
    </lineage>
</organism>
<evidence type="ECO:0000256" key="8">
    <source>
        <dbReference type="ARBA" id="ARBA00022630"/>
    </source>
</evidence>
<dbReference type="EMBL" id="AFYH01062200">
    <property type="status" value="NOT_ANNOTATED_CDS"/>
    <property type="molecule type" value="Genomic_DNA"/>
</dbReference>
<evidence type="ECO:0000256" key="13">
    <source>
        <dbReference type="ARBA" id="ARBA00052759"/>
    </source>
</evidence>
<evidence type="ECO:0000313" key="21">
    <source>
        <dbReference type="Ensembl" id="ENSLACP00000015883.1"/>
    </source>
</evidence>
<comment type="cofactor">
    <cofactor evidence="2">
        <name>FAD</name>
        <dbReference type="ChEBI" id="CHEBI:57692"/>
    </cofactor>
</comment>
<proteinExistence type="inferred from homology"/>
<evidence type="ECO:0000313" key="22">
    <source>
        <dbReference type="Proteomes" id="UP000008672"/>
    </source>
</evidence>
<dbReference type="InterPro" id="IPR003680">
    <property type="entry name" value="Flavodoxin_fold"/>
</dbReference>
<keyword evidence="11" id="KW-0862">Zinc</keyword>
<protein>
    <recommendedName>
        <fullName evidence="16">Ribosyldihydronicotinamide dehydrogenase [quinone]</fullName>
        <ecNumber evidence="15">1.10.5.1</ecNumber>
    </recommendedName>
    <alternativeName>
        <fullName evidence="19">NRH dehydrogenase [quinone] 2</fullName>
    </alternativeName>
    <alternativeName>
        <fullName evidence="18">NRH:quinone oxidoreductase 2</fullName>
    </alternativeName>
    <alternativeName>
        <fullName evidence="17">Quinone reductase 2</fullName>
    </alternativeName>
</protein>
<comment type="similarity">
    <text evidence="4">Belongs to the NAD(P)H dehydrogenase (quinone) family.</text>
</comment>
<dbReference type="InParanoid" id="H3B1W2"/>
<evidence type="ECO:0000256" key="3">
    <source>
        <dbReference type="ARBA" id="ARBA00004496"/>
    </source>
</evidence>
<reference evidence="22" key="1">
    <citation type="submission" date="2011-08" db="EMBL/GenBank/DDBJ databases">
        <title>The draft genome of Latimeria chalumnae.</title>
        <authorList>
            <person name="Di Palma F."/>
            <person name="Alfoldi J."/>
            <person name="Johnson J."/>
            <person name="Berlin A."/>
            <person name="Gnerre S."/>
            <person name="Jaffe D."/>
            <person name="MacCallum I."/>
            <person name="Young S."/>
            <person name="Walker B.J."/>
            <person name="Lander E."/>
            <person name="Lindblad-Toh K."/>
        </authorList>
    </citation>
    <scope>NUCLEOTIDE SEQUENCE [LARGE SCALE GENOMIC DNA]</scope>
    <source>
        <strain evidence="22">Wild caught</strain>
    </source>
</reference>
<evidence type="ECO:0000256" key="6">
    <source>
        <dbReference type="ARBA" id="ARBA00022490"/>
    </source>
</evidence>
<dbReference type="eggNOG" id="ENOG502QRQH">
    <property type="taxonomic scope" value="Eukaryota"/>
</dbReference>
<dbReference type="OMA" id="GREHMFG"/>
<comment type="function">
    <text evidence="14">The enzyme apparently serves as a quinone reductase in connection with conjugation reactions of hydroquinones involved in detoxification pathways as well as in biosynthetic processes such as the vitamin K-dependent gamma-carboxylation of glutamate residues in prothrombin synthesis.</text>
</comment>
<comment type="subunit">
    <text evidence="5">Homodimer.</text>
</comment>
<dbReference type="Bgee" id="ENSLACG00000013986">
    <property type="expression patterns" value="Expressed in muscle tissue and 1 other cell type or tissue"/>
</dbReference>
<dbReference type="FunFam" id="3.40.50.360:FF:000030">
    <property type="entry name" value="ribosyldihydronicotinamide dehydrogenase [quinone]"/>
    <property type="match status" value="1"/>
</dbReference>
<evidence type="ECO:0000256" key="10">
    <source>
        <dbReference type="ARBA" id="ARBA00022827"/>
    </source>
</evidence>
<dbReference type="Pfam" id="PF02525">
    <property type="entry name" value="Flavodoxin_2"/>
    <property type="match status" value="1"/>
</dbReference>
<evidence type="ECO:0000256" key="12">
    <source>
        <dbReference type="ARBA" id="ARBA00023002"/>
    </source>
</evidence>
<evidence type="ECO:0000256" key="17">
    <source>
        <dbReference type="ARBA" id="ARBA00077622"/>
    </source>
</evidence>
<dbReference type="EC" id="1.10.5.1" evidence="15"/>
<dbReference type="SUPFAM" id="SSF52218">
    <property type="entry name" value="Flavoproteins"/>
    <property type="match status" value="1"/>
</dbReference>
<dbReference type="HOGENOM" id="CLU_058643_2_0_1"/>
<reference evidence="21" key="2">
    <citation type="submission" date="2025-08" db="UniProtKB">
        <authorList>
            <consortium name="Ensembl"/>
        </authorList>
    </citation>
    <scope>IDENTIFICATION</scope>
</reference>
<dbReference type="PANTHER" id="PTHR10204">
    <property type="entry name" value="NAD P H OXIDOREDUCTASE-RELATED"/>
    <property type="match status" value="1"/>
</dbReference>
<evidence type="ECO:0000256" key="5">
    <source>
        <dbReference type="ARBA" id="ARBA00011738"/>
    </source>
</evidence>
<comment type="subcellular location">
    <subcellularLocation>
        <location evidence="3">Cytoplasm</location>
    </subcellularLocation>
</comment>
<evidence type="ECO:0000256" key="19">
    <source>
        <dbReference type="ARBA" id="ARBA00083661"/>
    </source>
</evidence>
<dbReference type="GO" id="GO:0001512">
    <property type="term" value="F:dihydronicotinamide riboside quinone reductase activity"/>
    <property type="evidence" value="ECO:0007669"/>
    <property type="project" value="UniProtKB-EC"/>
</dbReference>
<reference evidence="21" key="3">
    <citation type="submission" date="2025-09" db="UniProtKB">
        <authorList>
            <consortium name="Ensembl"/>
        </authorList>
    </citation>
    <scope>IDENTIFICATION</scope>
</reference>
<dbReference type="STRING" id="7897.ENSLACP00000015883"/>
<dbReference type="GeneTree" id="ENSGT00940000156563"/>
<evidence type="ECO:0000256" key="18">
    <source>
        <dbReference type="ARBA" id="ARBA00077696"/>
    </source>
</evidence>
<keyword evidence="12" id="KW-0560">Oxidoreductase</keyword>
<keyword evidence="6" id="KW-0963">Cytoplasm</keyword>
<evidence type="ECO:0000259" key="20">
    <source>
        <dbReference type="Pfam" id="PF02525"/>
    </source>
</evidence>
<dbReference type="FunCoup" id="H3B1W2">
    <property type="interactions" value="98"/>
</dbReference>
<gene>
    <name evidence="21" type="primary">NQO2</name>
</gene>
<evidence type="ECO:0000256" key="2">
    <source>
        <dbReference type="ARBA" id="ARBA00001974"/>
    </source>
</evidence>
<dbReference type="Ensembl" id="ENSLACT00000015993.1">
    <property type="protein sequence ID" value="ENSLACP00000015883.1"/>
    <property type="gene ID" value="ENSLACG00000013986.1"/>
</dbReference>
<dbReference type="Gene3D" id="3.40.50.360">
    <property type="match status" value="1"/>
</dbReference>
<keyword evidence="8" id="KW-0285">Flavoprotein</keyword>
<comment type="catalytic activity">
    <reaction evidence="13">
        <text>1-(beta-D-ribofuranosyl)-1,4-dihydronicotinamide + a quinone + H(+) = beta-nicotinamide D-riboside + a quinol</text>
        <dbReference type="Rhea" id="RHEA:12364"/>
        <dbReference type="ChEBI" id="CHEBI:15378"/>
        <dbReference type="ChEBI" id="CHEBI:15927"/>
        <dbReference type="ChEBI" id="CHEBI:24646"/>
        <dbReference type="ChEBI" id="CHEBI:55458"/>
        <dbReference type="ChEBI" id="CHEBI:132124"/>
        <dbReference type="EC" id="1.10.5.1"/>
    </reaction>
</comment>
<evidence type="ECO:0000256" key="9">
    <source>
        <dbReference type="ARBA" id="ARBA00022723"/>
    </source>
</evidence>
<dbReference type="PANTHER" id="PTHR10204:SF33">
    <property type="entry name" value="RIBOSYLDIHYDRONICOTINAMIDE DEHYDROGENASE [QUINONE]"/>
    <property type="match status" value="1"/>
</dbReference>
<dbReference type="InterPro" id="IPR029039">
    <property type="entry name" value="Flavoprotein-like_sf"/>
</dbReference>
<evidence type="ECO:0000256" key="11">
    <source>
        <dbReference type="ARBA" id="ARBA00022833"/>
    </source>
</evidence>
<dbReference type="AlphaFoldDB" id="H3B1W2"/>
<evidence type="ECO:0000256" key="16">
    <source>
        <dbReference type="ARBA" id="ARBA00073982"/>
    </source>
</evidence>
<dbReference type="GO" id="GO:0005829">
    <property type="term" value="C:cytosol"/>
    <property type="evidence" value="ECO:0007669"/>
    <property type="project" value="TreeGrafter"/>
</dbReference>
<dbReference type="Proteomes" id="UP000008672">
    <property type="component" value="Unassembled WGS sequence"/>
</dbReference>
<dbReference type="GO" id="GO:0003955">
    <property type="term" value="F:NAD(P)H dehydrogenase (quinone) activity"/>
    <property type="evidence" value="ECO:0007669"/>
    <property type="project" value="TreeGrafter"/>
</dbReference>
<dbReference type="EMBL" id="AFYH01062201">
    <property type="status" value="NOT_ANNOTATED_CDS"/>
    <property type="molecule type" value="Genomic_DNA"/>
</dbReference>
<dbReference type="InterPro" id="IPR051545">
    <property type="entry name" value="NAD(P)H_dehydrogenase_qn"/>
</dbReference>
<accession>H3B1W2</accession>